<dbReference type="SMART" id="SM00198">
    <property type="entry name" value="SCP"/>
    <property type="match status" value="1"/>
</dbReference>
<dbReference type="CDD" id="cd05380">
    <property type="entry name" value="CAP_euk"/>
    <property type="match status" value="1"/>
</dbReference>
<feature type="signal peptide" evidence="1">
    <location>
        <begin position="1"/>
        <end position="24"/>
    </location>
</feature>
<evidence type="ECO:0000313" key="3">
    <source>
        <dbReference type="EMBL" id="CAJ0601454.1"/>
    </source>
</evidence>
<dbReference type="Proteomes" id="UP001176961">
    <property type="component" value="Unassembled WGS sequence"/>
</dbReference>
<evidence type="ECO:0000256" key="1">
    <source>
        <dbReference type="SAM" id="SignalP"/>
    </source>
</evidence>
<name>A0AA36H0G4_CYLNA</name>
<comment type="caution">
    <text evidence="3">The sequence shown here is derived from an EMBL/GenBank/DDBJ whole genome shotgun (WGS) entry which is preliminary data.</text>
</comment>
<reference evidence="3" key="1">
    <citation type="submission" date="2023-07" db="EMBL/GenBank/DDBJ databases">
        <authorList>
            <consortium name="CYATHOMIX"/>
        </authorList>
    </citation>
    <scope>NUCLEOTIDE SEQUENCE</scope>
    <source>
        <strain evidence="3">N/A</strain>
    </source>
</reference>
<evidence type="ECO:0000259" key="2">
    <source>
        <dbReference type="SMART" id="SM00198"/>
    </source>
</evidence>
<dbReference type="PANTHER" id="PTHR10334">
    <property type="entry name" value="CYSTEINE-RICH SECRETORY PROTEIN-RELATED"/>
    <property type="match status" value="1"/>
</dbReference>
<dbReference type="EMBL" id="CATQJL010000305">
    <property type="protein sequence ID" value="CAJ0601454.1"/>
    <property type="molecule type" value="Genomic_DNA"/>
</dbReference>
<dbReference type="InterPro" id="IPR001283">
    <property type="entry name" value="CRISP-related"/>
</dbReference>
<gene>
    <name evidence="3" type="ORF">CYNAS_LOCUS13437</name>
</gene>
<dbReference type="InterPro" id="IPR014044">
    <property type="entry name" value="CAP_dom"/>
</dbReference>
<sequence>MPSLQYLLVITATFLALEVRSEEAEWPGEGSPNTNCPQNTQMNDSLRENYTNMHNYRRGQLAQGLVAKVSGHLLPPAKNMIKLKWDCNLEKDAIDKVRGCPKDVSNEKLKGELRHRVPVKDVQNYEDGIRNAVHNWWRVVRFNDGIGMKAMFRAKHVGQPIATFTQMAWAETTNLGCAIGKCSSDYVIICRYNPAGNEIERLVYDPGDTCNSCVHSCDKENGLCIV</sequence>
<protein>
    <recommendedName>
        <fullName evidence="2">SCP domain-containing protein</fullName>
    </recommendedName>
</protein>
<dbReference type="Gene3D" id="3.40.33.10">
    <property type="entry name" value="CAP"/>
    <property type="match status" value="1"/>
</dbReference>
<keyword evidence="4" id="KW-1185">Reference proteome</keyword>
<feature type="domain" description="SCP" evidence="2">
    <location>
        <begin position="45"/>
        <end position="200"/>
    </location>
</feature>
<dbReference type="PRINTS" id="PR00837">
    <property type="entry name" value="V5TPXLIKE"/>
</dbReference>
<feature type="chain" id="PRO_5041309676" description="SCP domain-containing protein" evidence="1">
    <location>
        <begin position="25"/>
        <end position="226"/>
    </location>
</feature>
<dbReference type="AlphaFoldDB" id="A0AA36H0G4"/>
<evidence type="ECO:0000313" key="4">
    <source>
        <dbReference type="Proteomes" id="UP001176961"/>
    </source>
</evidence>
<dbReference type="Pfam" id="PF00188">
    <property type="entry name" value="CAP"/>
    <property type="match status" value="1"/>
</dbReference>
<dbReference type="InterPro" id="IPR035940">
    <property type="entry name" value="CAP_sf"/>
</dbReference>
<organism evidence="3 4">
    <name type="scientific">Cylicocyclus nassatus</name>
    <name type="common">Nematode worm</name>
    <dbReference type="NCBI Taxonomy" id="53992"/>
    <lineage>
        <taxon>Eukaryota</taxon>
        <taxon>Metazoa</taxon>
        <taxon>Ecdysozoa</taxon>
        <taxon>Nematoda</taxon>
        <taxon>Chromadorea</taxon>
        <taxon>Rhabditida</taxon>
        <taxon>Rhabditina</taxon>
        <taxon>Rhabditomorpha</taxon>
        <taxon>Strongyloidea</taxon>
        <taxon>Strongylidae</taxon>
        <taxon>Cylicocyclus</taxon>
    </lineage>
</organism>
<dbReference type="SUPFAM" id="SSF55797">
    <property type="entry name" value="PR-1-like"/>
    <property type="match status" value="1"/>
</dbReference>
<keyword evidence="1" id="KW-0732">Signal</keyword>
<accession>A0AA36H0G4</accession>
<proteinExistence type="predicted"/>